<name>A0AAD5JRI1_9FUNG</name>
<organism evidence="1 2">
    <name type="scientific">Phascolomyces articulosus</name>
    <dbReference type="NCBI Taxonomy" id="60185"/>
    <lineage>
        <taxon>Eukaryota</taxon>
        <taxon>Fungi</taxon>
        <taxon>Fungi incertae sedis</taxon>
        <taxon>Mucoromycota</taxon>
        <taxon>Mucoromycotina</taxon>
        <taxon>Mucoromycetes</taxon>
        <taxon>Mucorales</taxon>
        <taxon>Lichtheimiaceae</taxon>
        <taxon>Phascolomyces</taxon>
    </lineage>
</organism>
<reference evidence="1" key="2">
    <citation type="submission" date="2023-02" db="EMBL/GenBank/DDBJ databases">
        <authorList>
            <consortium name="DOE Joint Genome Institute"/>
            <person name="Mondo S.J."/>
            <person name="Chang Y."/>
            <person name="Wang Y."/>
            <person name="Ahrendt S."/>
            <person name="Andreopoulos W."/>
            <person name="Barry K."/>
            <person name="Beard J."/>
            <person name="Benny G.L."/>
            <person name="Blankenship S."/>
            <person name="Bonito G."/>
            <person name="Cuomo C."/>
            <person name="Desiro A."/>
            <person name="Gervers K.A."/>
            <person name="Hundley H."/>
            <person name="Kuo A."/>
            <person name="LaButti K."/>
            <person name="Lang B.F."/>
            <person name="Lipzen A."/>
            <person name="O'Donnell K."/>
            <person name="Pangilinan J."/>
            <person name="Reynolds N."/>
            <person name="Sandor L."/>
            <person name="Smith M.W."/>
            <person name="Tsang A."/>
            <person name="Grigoriev I.V."/>
            <person name="Stajich J.E."/>
            <person name="Spatafora J.W."/>
        </authorList>
    </citation>
    <scope>NUCLEOTIDE SEQUENCE</scope>
    <source>
        <strain evidence="1">RSA 2281</strain>
    </source>
</reference>
<gene>
    <name evidence="1" type="ORF">BDA99DRAFT_563922</name>
</gene>
<protein>
    <submittedName>
        <fullName evidence="1">Uncharacterized protein</fullName>
    </submittedName>
</protein>
<dbReference type="EMBL" id="JAIXMP010000031">
    <property type="protein sequence ID" value="KAI9251009.1"/>
    <property type="molecule type" value="Genomic_DNA"/>
</dbReference>
<reference evidence="1" key="1">
    <citation type="journal article" date="2022" name="IScience">
        <title>Evolution of zygomycete secretomes and the origins of terrestrial fungal ecologies.</title>
        <authorList>
            <person name="Chang Y."/>
            <person name="Wang Y."/>
            <person name="Mondo S."/>
            <person name="Ahrendt S."/>
            <person name="Andreopoulos W."/>
            <person name="Barry K."/>
            <person name="Beard J."/>
            <person name="Benny G.L."/>
            <person name="Blankenship S."/>
            <person name="Bonito G."/>
            <person name="Cuomo C."/>
            <person name="Desiro A."/>
            <person name="Gervers K.A."/>
            <person name="Hundley H."/>
            <person name="Kuo A."/>
            <person name="LaButti K."/>
            <person name="Lang B.F."/>
            <person name="Lipzen A."/>
            <person name="O'Donnell K."/>
            <person name="Pangilinan J."/>
            <person name="Reynolds N."/>
            <person name="Sandor L."/>
            <person name="Smith M.E."/>
            <person name="Tsang A."/>
            <person name="Grigoriev I.V."/>
            <person name="Stajich J.E."/>
            <person name="Spatafora J.W."/>
        </authorList>
    </citation>
    <scope>NUCLEOTIDE SEQUENCE</scope>
    <source>
        <strain evidence="1">RSA 2281</strain>
    </source>
</reference>
<proteinExistence type="predicted"/>
<comment type="caution">
    <text evidence="1">The sequence shown here is derived from an EMBL/GenBank/DDBJ whole genome shotgun (WGS) entry which is preliminary data.</text>
</comment>
<keyword evidence="2" id="KW-1185">Reference proteome</keyword>
<dbReference type="AlphaFoldDB" id="A0AAD5JRI1"/>
<evidence type="ECO:0000313" key="1">
    <source>
        <dbReference type="EMBL" id="KAI9251009.1"/>
    </source>
</evidence>
<accession>A0AAD5JRI1</accession>
<sequence>MLERTYNHESLLRSFTISAYPQQLINLSLFLGSSDMLNFYKPIIEKQMEEMNAGEFKRCFSPHLFYLHPDASFCLNTRIEPLLHCCPQRSRVNGLPDSDEDKLEDLLYLSVLSVHHSNFARILHYCRPKINPIDCELAGLCEWTSTRDIGGYTHTIHQVQIGQSFVEAHTTDFLLVSDNASEDWEGLELVCESIYLYDPSKTHTIVFGLDNRGSSRV</sequence>
<evidence type="ECO:0000313" key="2">
    <source>
        <dbReference type="Proteomes" id="UP001209540"/>
    </source>
</evidence>
<dbReference type="Proteomes" id="UP001209540">
    <property type="component" value="Unassembled WGS sequence"/>
</dbReference>